<keyword evidence="3" id="KW-1185">Reference proteome</keyword>
<organism evidence="3 4">
    <name type="scientific">Plectus sambesii</name>
    <dbReference type="NCBI Taxonomy" id="2011161"/>
    <lineage>
        <taxon>Eukaryota</taxon>
        <taxon>Metazoa</taxon>
        <taxon>Ecdysozoa</taxon>
        <taxon>Nematoda</taxon>
        <taxon>Chromadorea</taxon>
        <taxon>Plectida</taxon>
        <taxon>Plectina</taxon>
        <taxon>Plectoidea</taxon>
        <taxon>Plectidae</taxon>
        <taxon>Plectus</taxon>
    </lineage>
</organism>
<name>A0A914XIY4_9BILA</name>
<sequence length="151" mass="16673">MHAHQRSFLISSTTSSSVGSKVEESGMKSILIASITLFLIGLVTAGSFLDVDDHICCVELHSRREKLEDEIGRLLEKIDDENDEIDRLAHKLDKFLTDQHNYWTDLKHFMTKTKPKAGERGPPGRKGPIGPKGATGERGLPGVNAYKSSTL</sequence>
<evidence type="ECO:0000256" key="2">
    <source>
        <dbReference type="SAM" id="MobiDB-lite"/>
    </source>
</evidence>
<accession>A0A914XIY4</accession>
<dbReference type="WBParaSite" id="PSAMB.scaffold8418size6248.g31367.t1">
    <property type="protein sequence ID" value="PSAMB.scaffold8418size6248.g31367.t1"/>
    <property type="gene ID" value="PSAMB.scaffold8418size6248.g31367"/>
</dbReference>
<evidence type="ECO:0000313" key="4">
    <source>
        <dbReference type="WBParaSite" id="PSAMB.scaffold8418size6248.g31367.t1"/>
    </source>
</evidence>
<keyword evidence="1" id="KW-0175">Coiled coil</keyword>
<evidence type="ECO:0000313" key="3">
    <source>
        <dbReference type="Proteomes" id="UP000887566"/>
    </source>
</evidence>
<feature type="region of interest" description="Disordered" evidence="2">
    <location>
        <begin position="113"/>
        <end position="151"/>
    </location>
</feature>
<proteinExistence type="predicted"/>
<reference evidence="4" key="1">
    <citation type="submission" date="2022-11" db="UniProtKB">
        <authorList>
            <consortium name="WormBaseParasite"/>
        </authorList>
    </citation>
    <scope>IDENTIFICATION</scope>
</reference>
<feature type="coiled-coil region" evidence="1">
    <location>
        <begin position="57"/>
        <end position="98"/>
    </location>
</feature>
<evidence type="ECO:0000256" key="1">
    <source>
        <dbReference type="SAM" id="Coils"/>
    </source>
</evidence>
<dbReference type="Proteomes" id="UP000887566">
    <property type="component" value="Unplaced"/>
</dbReference>
<dbReference type="AlphaFoldDB" id="A0A914XIY4"/>
<protein>
    <submittedName>
        <fullName evidence="4">Uncharacterized protein</fullName>
    </submittedName>
</protein>